<comment type="caution">
    <text evidence="2">The sequence shown here is derived from an EMBL/GenBank/DDBJ whole genome shotgun (WGS) entry which is preliminary data.</text>
</comment>
<sequence>QVEINNQTGSGGVGDFNGKEPEYGSISIPNNTTSRKKNAQICPYFHFAEST</sequence>
<dbReference type="Proteomes" id="UP000789739">
    <property type="component" value="Unassembled WGS sequence"/>
</dbReference>
<organism evidence="2 3">
    <name type="scientific">Paraglomus brasilianum</name>
    <dbReference type="NCBI Taxonomy" id="144538"/>
    <lineage>
        <taxon>Eukaryota</taxon>
        <taxon>Fungi</taxon>
        <taxon>Fungi incertae sedis</taxon>
        <taxon>Mucoromycota</taxon>
        <taxon>Glomeromycotina</taxon>
        <taxon>Glomeromycetes</taxon>
        <taxon>Paraglomerales</taxon>
        <taxon>Paraglomeraceae</taxon>
        <taxon>Paraglomus</taxon>
    </lineage>
</organism>
<evidence type="ECO:0000313" key="3">
    <source>
        <dbReference type="Proteomes" id="UP000789739"/>
    </source>
</evidence>
<dbReference type="AlphaFoldDB" id="A0A9N9EAH2"/>
<feature type="region of interest" description="Disordered" evidence="1">
    <location>
        <begin position="1"/>
        <end position="34"/>
    </location>
</feature>
<gene>
    <name evidence="2" type="ORF">PBRASI_LOCUS11291</name>
</gene>
<evidence type="ECO:0000256" key="1">
    <source>
        <dbReference type="SAM" id="MobiDB-lite"/>
    </source>
</evidence>
<reference evidence="2" key="1">
    <citation type="submission" date="2021-06" db="EMBL/GenBank/DDBJ databases">
        <authorList>
            <person name="Kallberg Y."/>
            <person name="Tangrot J."/>
            <person name="Rosling A."/>
        </authorList>
    </citation>
    <scope>NUCLEOTIDE SEQUENCE</scope>
    <source>
        <strain evidence="2">BR232B</strain>
    </source>
</reference>
<evidence type="ECO:0000313" key="2">
    <source>
        <dbReference type="EMBL" id="CAG8670794.1"/>
    </source>
</evidence>
<name>A0A9N9EAH2_9GLOM</name>
<dbReference type="EMBL" id="CAJVPI010004911">
    <property type="protein sequence ID" value="CAG8670794.1"/>
    <property type="molecule type" value="Genomic_DNA"/>
</dbReference>
<proteinExistence type="predicted"/>
<keyword evidence="3" id="KW-1185">Reference proteome</keyword>
<protein>
    <submittedName>
        <fullName evidence="2">8095_t:CDS:1</fullName>
    </submittedName>
</protein>
<feature type="non-terminal residue" evidence="2">
    <location>
        <position position="1"/>
    </location>
</feature>
<accession>A0A9N9EAH2</accession>